<evidence type="ECO:0000256" key="12">
    <source>
        <dbReference type="ARBA" id="ARBA00023139"/>
    </source>
</evidence>
<evidence type="ECO:0000256" key="3">
    <source>
        <dbReference type="ARBA" id="ARBA00022448"/>
    </source>
</evidence>
<dbReference type="GO" id="GO:0006811">
    <property type="term" value="P:monoatomic ion transport"/>
    <property type="evidence" value="ECO:0007669"/>
    <property type="project" value="UniProtKB-KW"/>
</dbReference>
<evidence type="ECO:0000256" key="5">
    <source>
        <dbReference type="ARBA" id="ARBA00022597"/>
    </source>
</evidence>
<dbReference type="Gene3D" id="3.10.560.10">
    <property type="entry name" value="Outer membrane lipoprotein wza domain like"/>
    <property type="match status" value="1"/>
</dbReference>
<evidence type="ECO:0000256" key="9">
    <source>
        <dbReference type="ARBA" id="ARBA00023065"/>
    </source>
</evidence>
<feature type="signal peptide" evidence="16">
    <location>
        <begin position="1"/>
        <end position="26"/>
    </location>
</feature>
<keyword evidence="5" id="KW-0762">Sugar transport</keyword>
<accession>A0A9X2ACS8</accession>
<feature type="chain" id="PRO_5040902051" evidence="16">
    <location>
        <begin position="27"/>
        <end position="256"/>
    </location>
</feature>
<evidence type="ECO:0000256" key="7">
    <source>
        <dbReference type="ARBA" id="ARBA00022729"/>
    </source>
</evidence>
<reference evidence="19" key="1">
    <citation type="submission" date="2022-03" db="EMBL/GenBank/DDBJ databases">
        <title>Gramella crocea sp. nov., isolated from activated sludge of a seafood processing plant.</title>
        <authorList>
            <person name="Zhang X."/>
        </authorList>
    </citation>
    <scope>NUCLEOTIDE SEQUENCE</scope>
    <source>
        <strain evidence="19">YJ019</strain>
    </source>
</reference>
<evidence type="ECO:0000256" key="8">
    <source>
        <dbReference type="ARBA" id="ARBA00023047"/>
    </source>
</evidence>
<comment type="subcellular location">
    <subcellularLocation>
        <location evidence="1">Cell outer membrane</location>
        <topology evidence="1">Multi-pass membrane protein</topology>
    </subcellularLocation>
</comment>
<evidence type="ECO:0000313" key="20">
    <source>
        <dbReference type="Proteomes" id="UP001139226"/>
    </source>
</evidence>
<evidence type="ECO:0000313" key="19">
    <source>
        <dbReference type="EMBL" id="MCH4824413.1"/>
    </source>
</evidence>
<evidence type="ECO:0000256" key="6">
    <source>
        <dbReference type="ARBA" id="ARBA00022692"/>
    </source>
</evidence>
<keyword evidence="6 15" id="KW-0812">Transmembrane</keyword>
<dbReference type="InterPro" id="IPR054765">
    <property type="entry name" value="SLBB_dom"/>
</dbReference>
<dbReference type="GO" id="GO:0015288">
    <property type="term" value="F:porin activity"/>
    <property type="evidence" value="ECO:0007669"/>
    <property type="project" value="UniProtKB-KW"/>
</dbReference>
<keyword evidence="13" id="KW-0998">Cell outer membrane</keyword>
<evidence type="ECO:0000259" key="18">
    <source>
        <dbReference type="Pfam" id="PF22461"/>
    </source>
</evidence>
<dbReference type="Pfam" id="PF02563">
    <property type="entry name" value="Poly_export"/>
    <property type="match status" value="1"/>
</dbReference>
<evidence type="ECO:0000256" key="10">
    <source>
        <dbReference type="ARBA" id="ARBA00023114"/>
    </source>
</evidence>
<dbReference type="Gene3D" id="3.30.1950.10">
    <property type="entry name" value="wza like domain"/>
    <property type="match status" value="1"/>
</dbReference>
<dbReference type="AlphaFoldDB" id="A0A9X2ACS8"/>
<dbReference type="GO" id="GO:0046930">
    <property type="term" value="C:pore complex"/>
    <property type="evidence" value="ECO:0007669"/>
    <property type="project" value="UniProtKB-KW"/>
</dbReference>
<comment type="caution">
    <text evidence="19">The sequence shown here is derived from an EMBL/GenBank/DDBJ whole genome shotgun (WGS) entry which is preliminary data.</text>
</comment>
<evidence type="ECO:0000256" key="1">
    <source>
        <dbReference type="ARBA" id="ARBA00004571"/>
    </source>
</evidence>
<evidence type="ECO:0000256" key="14">
    <source>
        <dbReference type="ARBA" id="ARBA00023288"/>
    </source>
</evidence>
<keyword evidence="3" id="KW-0813">Transport</keyword>
<sequence length="256" mass="28388">MKTSRFLKFAFVVTTFVIFCSSCVSRQEIVYFQNELSKVNYDLDKNVKIRPNDQLTIRVSTPEPEASLPFNLTTSVGAEAGTGGNTELETYMVSENGTIEFPVLGTIEVEGLNTFELSKKIKDAISIYVKDAIVNVRVLNFKISVLGEVKNPGTFIIQDDYISLTQALGLAGDLTIFGKRDNVMVIREIEGKTTKVYLDLTDFETVSSPYFNLIQNDIVYVEPIGTKRQSASVLNNAGSYIAIMSFLISTILLVTN</sequence>
<keyword evidence="14" id="KW-0449">Lipoprotein</keyword>
<gene>
    <name evidence="19" type="ORF">ML462_14665</name>
</gene>
<proteinExistence type="inferred from homology"/>
<keyword evidence="12" id="KW-0564">Palmitate</keyword>
<dbReference type="InterPro" id="IPR049712">
    <property type="entry name" value="Poly_export"/>
</dbReference>
<keyword evidence="11 15" id="KW-0472">Membrane</keyword>
<dbReference type="InterPro" id="IPR003715">
    <property type="entry name" value="Poly_export_N"/>
</dbReference>
<keyword evidence="7 16" id="KW-0732">Signal</keyword>
<evidence type="ECO:0000256" key="11">
    <source>
        <dbReference type="ARBA" id="ARBA00023136"/>
    </source>
</evidence>
<evidence type="ECO:0000259" key="17">
    <source>
        <dbReference type="Pfam" id="PF02563"/>
    </source>
</evidence>
<protein>
    <submittedName>
        <fullName evidence="19">Polysaccharide biosynthesis/export family protein</fullName>
    </submittedName>
</protein>
<evidence type="ECO:0000256" key="16">
    <source>
        <dbReference type="SAM" id="SignalP"/>
    </source>
</evidence>
<keyword evidence="10" id="KW-0626">Porin</keyword>
<evidence type="ECO:0000256" key="2">
    <source>
        <dbReference type="ARBA" id="ARBA00009450"/>
    </source>
</evidence>
<name>A0A9X2ACS8_9FLAO</name>
<dbReference type="Proteomes" id="UP001139226">
    <property type="component" value="Unassembled WGS sequence"/>
</dbReference>
<dbReference type="Pfam" id="PF22461">
    <property type="entry name" value="SLBB_2"/>
    <property type="match status" value="1"/>
</dbReference>
<dbReference type="EMBL" id="JAKVTV010000006">
    <property type="protein sequence ID" value="MCH4824413.1"/>
    <property type="molecule type" value="Genomic_DNA"/>
</dbReference>
<evidence type="ECO:0000256" key="4">
    <source>
        <dbReference type="ARBA" id="ARBA00022452"/>
    </source>
</evidence>
<evidence type="ECO:0000256" key="15">
    <source>
        <dbReference type="SAM" id="Phobius"/>
    </source>
</evidence>
<keyword evidence="20" id="KW-1185">Reference proteome</keyword>
<feature type="transmembrane region" description="Helical" evidence="15">
    <location>
        <begin position="237"/>
        <end position="255"/>
    </location>
</feature>
<dbReference type="GO" id="GO:0015159">
    <property type="term" value="F:polysaccharide transmembrane transporter activity"/>
    <property type="evidence" value="ECO:0007669"/>
    <property type="project" value="InterPro"/>
</dbReference>
<keyword evidence="9" id="KW-0406">Ion transport</keyword>
<organism evidence="19 20">
    <name type="scientific">Christiangramia lutea</name>
    <dbReference type="NCBI Taxonomy" id="1607951"/>
    <lineage>
        <taxon>Bacteria</taxon>
        <taxon>Pseudomonadati</taxon>
        <taxon>Bacteroidota</taxon>
        <taxon>Flavobacteriia</taxon>
        <taxon>Flavobacteriales</taxon>
        <taxon>Flavobacteriaceae</taxon>
        <taxon>Christiangramia</taxon>
    </lineage>
</organism>
<feature type="domain" description="SLBB" evidence="18">
    <location>
        <begin position="142"/>
        <end position="221"/>
    </location>
</feature>
<evidence type="ECO:0000256" key="13">
    <source>
        <dbReference type="ARBA" id="ARBA00023237"/>
    </source>
</evidence>
<dbReference type="GO" id="GO:0009279">
    <property type="term" value="C:cell outer membrane"/>
    <property type="evidence" value="ECO:0007669"/>
    <property type="project" value="UniProtKB-SubCell"/>
</dbReference>
<keyword evidence="4" id="KW-1134">Transmembrane beta strand</keyword>
<dbReference type="PANTHER" id="PTHR33619:SF3">
    <property type="entry name" value="POLYSACCHARIDE EXPORT PROTEIN GFCE-RELATED"/>
    <property type="match status" value="1"/>
</dbReference>
<feature type="domain" description="Polysaccharide export protein N-terminal" evidence="17">
    <location>
        <begin position="45"/>
        <end position="138"/>
    </location>
</feature>
<dbReference type="RefSeq" id="WP_240714582.1">
    <property type="nucleotide sequence ID" value="NZ_JAKVTV010000006.1"/>
</dbReference>
<keyword evidence="15" id="KW-1133">Transmembrane helix</keyword>
<dbReference type="PANTHER" id="PTHR33619">
    <property type="entry name" value="POLYSACCHARIDE EXPORT PROTEIN GFCE-RELATED"/>
    <property type="match status" value="1"/>
</dbReference>
<comment type="similarity">
    <text evidence="2">Belongs to the BexD/CtrA/VexA family.</text>
</comment>
<keyword evidence="8" id="KW-0625">Polysaccharide transport</keyword>